<dbReference type="AlphaFoldDB" id="A0A9W6L4Y1"/>
<keyword evidence="2" id="KW-1003">Cell membrane</keyword>
<organism evidence="9 10">
    <name type="scientific">Pseudonocardia halophobica</name>
    <dbReference type="NCBI Taxonomy" id="29401"/>
    <lineage>
        <taxon>Bacteria</taxon>
        <taxon>Bacillati</taxon>
        <taxon>Actinomycetota</taxon>
        <taxon>Actinomycetes</taxon>
        <taxon>Pseudonocardiales</taxon>
        <taxon>Pseudonocardiaceae</taxon>
        <taxon>Pseudonocardia</taxon>
    </lineage>
</organism>
<feature type="domain" description="Phage shock protein PspC N-terminal" evidence="8">
    <location>
        <begin position="33"/>
        <end position="90"/>
    </location>
</feature>
<dbReference type="PANTHER" id="PTHR33885:SF3">
    <property type="entry name" value="PHAGE SHOCK PROTEIN C"/>
    <property type="match status" value="1"/>
</dbReference>
<evidence type="ECO:0000256" key="5">
    <source>
        <dbReference type="ARBA" id="ARBA00023136"/>
    </source>
</evidence>
<dbReference type="InterPro" id="IPR052027">
    <property type="entry name" value="PspC"/>
</dbReference>
<feature type="compositionally biased region" description="Polar residues" evidence="6">
    <location>
        <begin position="1"/>
        <end position="14"/>
    </location>
</feature>
<keyword evidence="3 7" id="KW-0812">Transmembrane</keyword>
<evidence type="ECO:0000256" key="4">
    <source>
        <dbReference type="ARBA" id="ARBA00022989"/>
    </source>
</evidence>
<reference evidence="9" key="1">
    <citation type="journal article" date="2014" name="Int. J. Syst. Evol. Microbiol.">
        <title>Complete genome sequence of Corynebacterium casei LMG S-19264T (=DSM 44701T), isolated from a smear-ripened cheese.</title>
        <authorList>
            <consortium name="US DOE Joint Genome Institute (JGI-PGF)"/>
            <person name="Walter F."/>
            <person name="Albersmeier A."/>
            <person name="Kalinowski J."/>
            <person name="Ruckert C."/>
        </authorList>
    </citation>
    <scope>NUCLEOTIDE SEQUENCE</scope>
    <source>
        <strain evidence="9">VKM Ac-1069</strain>
    </source>
</reference>
<comment type="caution">
    <text evidence="9">The sequence shown here is derived from an EMBL/GenBank/DDBJ whole genome shotgun (WGS) entry which is preliminary data.</text>
</comment>
<accession>A0A9W6L4Y1</accession>
<gene>
    <name evidence="9" type="ORF">GCM10017577_48850</name>
</gene>
<evidence type="ECO:0000313" key="10">
    <source>
        <dbReference type="Proteomes" id="UP001143463"/>
    </source>
</evidence>
<reference evidence="9" key="2">
    <citation type="submission" date="2023-01" db="EMBL/GenBank/DDBJ databases">
        <authorList>
            <person name="Sun Q."/>
            <person name="Evtushenko L."/>
        </authorList>
    </citation>
    <scope>NUCLEOTIDE SEQUENCE</scope>
    <source>
        <strain evidence="9">VKM Ac-1069</strain>
    </source>
</reference>
<evidence type="ECO:0000256" key="3">
    <source>
        <dbReference type="ARBA" id="ARBA00022692"/>
    </source>
</evidence>
<evidence type="ECO:0000256" key="6">
    <source>
        <dbReference type="SAM" id="MobiDB-lite"/>
    </source>
</evidence>
<proteinExistence type="predicted"/>
<dbReference type="PANTHER" id="PTHR33885">
    <property type="entry name" value="PHAGE SHOCK PROTEIN C"/>
    <property type="match status" value="1"/>
</dbReference>
<keyword evidence="4 7" id="KW-1133">Transmembrane helix</keyword>
<comment type="subcellular location">
    <subcellularLocation>
        <location evidence="1">Cell membrane</location>
        <topology evidence="1">Single-pass membrane protein</topology>
    </subcellularLocation>
</comment>
<dbReference type="GO" id="GO:0005886">
    <property type="term" value="C:plasma membrane"/>
    <property type="evidence" value="ECO:0007669"/>
    <property type="project" value="UniProtKB-SubCell"/>
</dbReference>
<keyword evidence="10" id="KW-1185">Reference proteome</keyword>
<feature type="transmembrane region" description="Helical" evidence="7">
    <location>
        <begin position="63"/>
        <end position="87"/>
    </location>
</feature>
<feature type="region of interest" description="Disordered" evidence="6">
    <location>
        <begin position="1"/>
        <end position="22"/>
    </location>
</feature>
<evidence type="ECO:0000256" key="7">
    <source>
        <dbReference type="SAM" id="Phobius"/>
    </source>
</evidence>
<keyword evidence="5 7" id="KW-0472">Membrane</keyword>
<dbReference type="EMBL" id="BSFQ01000024">
    <property type="protein sequence ID" value="GLL13741.1"/>
    <property type="molecule type" value="Genomic_DNA"/>
</dbReference>
<name>A0A9W6L4Y1_9PSEU</name>
<evidence type="ECO:0000256" key="2">
    <source>
        <dbReference type="ARBA" id="ARBA00022475"/>
    </source>
</evidence>
<dbReference type="InterPro" id="IPR007168">
    <property type="entry name" value="Phageshock_PspC_N"/>
</dbReference>
<sequence length="90" mass="9693">MVMEQQTTTATPDQHTIDGQAVVPAPREQKPFRLHRSRSDKMIAGVCGGLAESLNVDAGLIRIALVALTVLGFGFGIVLYVAAWFLAPEE</sequence>
<dbReference type="Pfam" id="PF04024">
    <property type="entry name" value="PspC"/>
    <property type="match status" value="1"/>
</dbReference>
<evidence type="ECO:0000256" key="1">
    <source>
        <dbReference type="ARBA" id="ARBA00004162"/>
    </source>
</evidence>
<evidence type="ECO:0000259" key="8">
    <source>
        <dbReference type="Pfam" id="PF04024"/>
    </source>
</evidence>
<protein>
    <recommendedName>
        <fullName evidence="8">Phage shock protein PspC N-terminal domain-containing protein</fullName>
    </recommendedName>
</protein>
<dbReference type="Proteomes" id="UP001143463">
    <property type="component" value="Unassembled WGS sequence"/>
</dbReference>
<evidence type="ECO:0000313" key="9">
    <source>
        <dbReference type="EMBL" id="GLL13741.1"/>
    </source>
</evidence>